<dbReference type="STRING" id="684364.F4P9S3"/>
<name>F4P9S3_BATDJ</name>
<proteinExistence type="inferred from homology"/>
<dbReference type="InterPro" id="IPR001660">
    <property type="entry name" value="SAM"/>
</dbReference>
<dbReference type="CDD" id="cd22453">
    <property type="entry name" value="KH-I_MUG60_like"/>
    <property type="match status" value="1"/>
</dbReference>
<evidence type="ECO:0000256" key="3">
    <source>
        <dbReference type="PROSITE-ProRule" id="PRU00117"/>
    </source>
</evidence>
<keyword evidence="3" id="KW-0694">RNA-binding</keyword>
<dbReference type="HOGENOM" id="CLU_272140_0_0_1"/>
<dbReference type="SMART" id="SM00454">
    <property type="entry name" value="SAM"/>
    <property type="match status" value="1"/>
</dbReference>
<dbReference type="GO" id="GO:0003723">
    <property type="term" value="F:RNA binding"/>
    <property type="evidence" value="ECO:0007669"/>
    <property type="project" value="UniProtKB-UniRule"/>
</dbReference>
<dbReference type="SMART" id="SM00322">
    <property type="entry name" value="KH"/>
    <property type="match status" value="4"/>
</dbReference>
<dbReference type="OrthoDB" id="271862at2759"/>
<dbReference type="EMBL" id="GL882890">
    <property type="protein sequence ID" value="EGF77831.1"/>
    <property type="molecule type" value="Genomic_DNA"/>
</dbReference>
<dbReference type="GeneID" id="18239230"/>
<comment type="similarity">
    <text evidence="1">Belongs to the BicC family.</text>
</comment>
<dbReference type="Pfam" id="PF00013">
    <property type="entry name" value="KH_1"/>
    <property type="match status" value="2"/>
</dbReference>
<evidence type="ECO:0000313" key="6">
    <source>
        <dbReference type="EMBL" id="EGF77831.1"/>
    </source>
</evidence>
<dbReference type="SUPFAM" id="SSF47769">
    <property type="entry name" value="SAM/Pointed domain"/>
    <property type="match status" value="1"/>
</dbReference>
<dbReference type="PROSITE" id="PS50084">
    <property type="entry name" value="KH_TYPE_1"/>
    <property type="match status" value="2"/>
</dbReference>
<dbReference type="AlphaFoldDB" id="F4P9S3"/>
<evidence type="ECO:0000256" key="2">
    <source>
        <dbReference type="ARBA" id="ARBA00022737"/>
    </source>
</evidence>
<dbReference type="Gene3D" id="3.30.1370.10">
    <property type="entry name" value="K Homology domain, type 1"/>
    <property type="match status" value="2"/>
</dbReference>
<gene>
    <name evidence="6" type="ORF">BATDEDRAFT_27106</name>
</gene>
<dbReference type="OMA" id="NTRIPRQ"/>
<keyword evidence="7" id="KW-1185">Reference proteome</keyword>
<dbReference type="Proteomes" id="UP000007241">
    <property type="component" value="Unassembled WGS sequence"/>
</dbReference>
<feature type="region of interest" description="Disordered" evidence="4">
    <location>
        <begin position="864"/>
        <end position="894"/>
    </location>
</feature>
<dbReference type="Pfam" id="PF24563">
    <property type="entry name" value="KH_Mug60-KHD4"/>
    <property type="match status" value="1"/>
</dbReference>
<dbReference type="Gene3D" id="1.10.150.50">
    <property type="entry name" value="Transcription Factor, Ets-1"/>
    <property type="match status" value="1"/>
</dbReference>
<feature type="compositionally biased region" description="Polar residues" evidence="4">
    <location>
        <begin position="1010"/>
        <end position="1020"/>
    </location>
</feature>
<evidence type="ECO:0000259" key="5">
    <source>
        <dbReference type="PROSITE" id="PS50105"/>
    </source>
</evidence>
<protein>
    <recommendedName>
        <fullName evidence="5">SAM domain-containing protein</fullName>
    </recommendedName>
</protein>
<dbReference type="PANTHER" id="PTHR10627:SF69">
    <property type="entry name" value="PROTEIN BICAUDAL C"/>
    <property type="match status" value="1"/>
</dbReference>
<evidence type="ECO:0000313" key="7">
    <source>
        <dbReference type="Proteomes" id="UP000007241"/>
    </source>
</evidence>
<feature type="region of interest" description="Disordered" evidence="4">
    <location>
        <begin position="1010"/>
        <end position="1050"/>
    </location>
</feature>
<organism evidence="6 7">
    <name type="scientific">Batrachochytrium dendrobatidis (strain JAM81 / FGSC 10211)</name>
    <name type="common">Frog chytrid fungus</name>
    <dbReference type="NCBI Taxonomy" id="684364"/>
    <lineage>
        <taxon>Eukaryota</taxon>
        <taxon>Fungi</taxon>
        <taxon>Fungi incertae sedis</taxon>
        <taxon>Chytridiomycota</taxon>
        <taxon>Chytridiomycota incertae sedis</taxon>
        <taxon>Chytridiomycetes</taxon>
        <taxon>Rhizophydiales</taxon>
        <taxon>Rhizophydiales incertae sedis</taxon>
        <taxon>Batrachochytrium</taxon>
    </lineage>
</organism>
<dbReference type="InterPro" id="IPR004087">
    <property type="entry name" value="KH_dom"/>
</dbReference>
<sequence>MGSGPITELFGGGAALDYAMRIEKLSSVGKNLGQQVINRAALYTDKQQSTHNSIGSITQQYVVAVYASAGTHTSVQQQVLDQLRTQCDEVMQVYKCQVSYTIAEQQQSQGLGVHQGLGNLTRHEFTVHVCIVGPYLQIVACRAGLLRSNPTQDFVSLKASRSVVLQHHGELKSIVNLKLDELMNATRTRISCVPIAPHAPPSDYNASVTTIEIVGQRDAVDRSRMRCLLLLDELFGLSCTSIELDCEMHPIVAGLQRSYLNLIMHETLTSIYLPTLLTTQSLRPGHPEPAHGRDPYYTTIFITGSNDGIARARDLLFAAIDAKASCIFHYFKSNDHHRPKVLTKPVPCLPRKIDWLFMNKKQQVRKIIHDNATYISFPPLGSNSNVLTFYAELPIYMERAIRAIMQLVCEYYISCIQLQNIESTQISQQYLNDLQPHILRISRDSGADIVMQRQFIEVYGLQSQVKQAYQELLCLDMIKNSIRDTKFQVELAIEHRDFINGKKNGKVNKIIKAANCRIVFQDNYNDYNMLIDLYSPVPSRAYMGLKMLQDELPAEVSFYIPEMYHKRIIGVGGKNIQKIMKKYGVYVKFSSAEEYSALGGHYEIEDNVIARTPAKNGESLKDLKLTICDSIKALDLIETKIDIEVPRQLHGLLAGYQGRVVLDIEHSTKVRIAFPDREAGTDVITIEGPISQLEVAKARLNASTPSIFDFDLPFSNAAHQAISSQEFSALVNQLKDEGVLVNIYYPHVLKADIVPELTVFLIHSSLPSLRLDDAKKNIIGFMSRKQVPLSNVARSGSFANLAPPSATYDTFQHFNRKLIAPSTTAPDSQISTVASNFSLFATKQGSSGSVPNLRQLFDDAPNMPPGLKRSGSEVKPQPSAIGRPRNYSNTNPQKNTQISSVRMLSDSSDFLRHTHLNRQSLTMPDLLSLVDNPSTSISSLIGSGMMITEGSSYGQLSNRTNAVSTGANMMSGGTLPAQIGSPSSVEAAGNNMASISYRWGSNTHLGKSMSSSAVMQQQDLSMGKPSYRGHEAFVPRDSQSQTSPDSQHDDDLSITFDLQIVDTLLGTDTKSNQDFNDIGQVLDQIGHGKYLPHFIEHEIDFQTFKTLEDADLKELGIKALGSRKKILTAINECRMEPGGVHRVTGGDGLSGGNTVQTHNDQRKGQPVEHRDTLSPFASLSRDSRVTEQ</sequence>
<dbReference type="RefSeq" id="XP_006681379.1">
    <property type="nucleotide sequence ID" value="XM_006681316.1"/>
</dbReference>
<feature type="compositionally biased region" description="Basic and acidic residues" evidence="4">
    <location>
        <begin position="1159"/>
        <end position="1172"/>
    </location>
</feature>
<reference evidence="6 7" key="1">
    <citation type="submission" date="2009-12" db="EMBL/GenBank/DDBJ databases">
        <title>The draft genome of Batrachochytrium dendrobatidis.</title>
        <authorList>
            <consortium name="US DOE Joint Genome Institute (JGI-PGF)"/>
            <person name="Kuo A."/>
            <person name="Salamov A."/>
            <person name="Schmutz J."/>
            <person name="Lucas S."/>
            <person name="Pitluck S."/>
            <person name="Rosenblum E."/>
            <person name="Stajich J."/>
            <person name="Eisen M."/>
            <person name="Grigoriev I.V."/>
        </authorList>
    </citation>
    <scope>NUCLEOTIDE SEQUENCE [LARGE SCALE GENOMIC DNA]</scope>
    <source>
        <strain evidence="7">JAM81 / FGSC 10211</strain>
    </source>
</reference>
<dbReference type="GO" id="GO:0005737">
    <property type="term" value="C:cytoplasm"/>
    <property type="evidence" value="ECO:0000318"/>
    <property type="project" value="GO_Central"/>
</dbReference>
<feature type="domain" description="SAM" evidence="5">
    <location>
        <begin position="1073"/>
        <end position="1136"/>
    </location>
</feature>
<dbReference type="InterPro" id="IPR004088">
    <property type="entry name" value="KH_dom_type_1"/>
</dbReference>
<dbReference type="PROSITE" id="PS50105">
    <property type="entry name" value="SAM_DOMAIN"/>
    <property type="match status" value="1"/>
</dbReference>
<dbReference type="InterPro" id="IPR013761">
    <property type="entry name" value="SAM/pointed_sf"/>
</dbReference>
<dbReference type="InParanoid" id="F4P9S3"/>
<feature type="region of interest" description="Disordered" evidence="4">
    <location>
        <begin position="1138"/>
        <end position="1188"/>
    </location>
</feature>
<dbReference type="PANTHER" id="PTHR10627">
    <property type="entry name" value="SCP160"/>
    <property type="match status" value="1"/>
</dbReference>
<evidence type="ECO:0000256" key="4">
    <source>
        <dbReference type="SAM" id="MobiDB-lite"/>
    </source>
</evidence>
<dbReference type="Pfam" id="PF00536">
    <property type="entry name" value="SAM_1"/>
    <property type="match status" value="1"/>
</dbReference>
<dbReference type="SUPFAM" id="SSF54791">
    <property type="entry name" value="Eukaryotic type KH-domain (KH-domain type I)"/>
    <property type="match status" value="2"/>
</dbReference>
<dbReference type="InterPro" id="IPR036612">
    <property type="entry name" value="KH_dom_type_1_sf"/>
</dbReference>
<evidence type="ECO:0000256" key="1">
    <source>
        <dbReference type="ARBA" id="ARBA00007662"/>
    </source>
</evidence>
<keyword evidence="2" id="KW-0677">Repeat</keyword>
<dbReference type="InterPro" id="IPR056553">
    <property type="entry name" value="KH_Mug60-KHD4"/>
</dbReference>
<accession>F4P9S3</accession>